<dbReference type="GO" id="GO:0006457">
    <property type="term" value="P:protein folding"/>
    <property type="evidence" value="ECO:0007669"/>
    <property type="project" value="TreeGrafter"/>
</dbReference>
<keyword evidence="2" id="KW-0413">Isomerase</keyword>
<comment type="similarity">
    <text evidence="1 2">Belongs to the cyclophilin-type PPIase family.</text>
</comment>
<dbReference type="InterPro" id="IPR002130">
    <property type="entry name" value="Cyclophilin-type_PPIase_dom"/>
</dbReference>
<dbReference type="GO" id="GO:0003755">
    <property type="term" value="F:peptidyl-prolyl cis-trans isomerase activity"/>
    <property type="evidence" value="ECO:0007669"/>
    <property type="project" value="UniProtKB-UniRule"/>
</dbReference>
<keyword evidence="5" id="KW-1185">Reference proteome</keyword>
<sequence>MQVSILPHDQAGRLMIEFFTDSTPITAENFWAFCTGKKGISRNRKPLHYKGTIFHRVNPKSVFKGGDLTEGNRLGGKSIYSDSFADKNFVNKHTGPGILSMANIGPDTKDS</sequence>
<dbReference type="InterPro" id="IPR029000">
    <property type="entry name" value="Cyclophilin-like_dom_sf"/>
</dbReference>
<dbReference type="Gene3D" id="2.40.100.10">
    <property type="entry name" value="Cyclophilin-like"/>
    <property type="match status" value="1"/>
</dbReference>
<dbReference type="PROSITE" id="PS50072">
    <property type="entry name" value="CSA_PPIASE_2"/>
    <property type="match status" value="1"/>
</dbReference>
<accession>A0AAE0ARE8</accession>
<proteinExistence type="inferred from homology"/>
<dbReference type="PANTHER" id="PTHR11071">
    <property type="entry name" value="PEPTIDYL-PROLYL CIS-TRANS ISOMERASE"/>
    <property type="match status" value="1"/>
</dbReference>
<keyword evidence="2" id="KW-0697">Rotamase</keyword>
<dbReference type="GO" id="GO:0005737">
    <property type="term" value="C:cytoplasm"/>
    <property type="evidence" value="ECO:0007669"/>
    <property type="project" value="TreeGrafter"/>
</dbReference>
<comment type="function">
    <text evidence="2">PPIases accelerate the folding of proteins. It catalyzes the cis-trans isomerization of proline imidic peptide bonds in oligopeptides.</text>
</comment>
<reference evidence="4" key="1">
    <citation type="journal article" date="2023" name="Plant J.">
        <title>Genome sequences and population genomics provide insights into the demographic history, inbreeding, and mutation load of two 'living fossil' tree species of Dipteronia.</title>
        <authorList>
            <person name="Feng Y."/>
            <person name="Comes H.P."/>
            <person name="Chen J."/>
            <person name="Zhu S."/>
            <person name="Lu R."/>
            <person name="Zhang X."/>
            <person name="Li P."/>
            <person name="Qiu J."/>
            <person name="Olsen K.M."/>
            <person name="Qiu Y."/>
        </authorList>
    </citation>
    <scope>NUCLEOTIDE SEQUENCE</scope>
    <source>
        <strain evidence="4">NBL</strain>
    </source>
</reference>
<evidence type="ECO:0000256" key="1">
    <source>
        <dbReference type="ARBA" id="ARBA00007365"/>
    </source>
</evidence>
<dbReference type="EC" id="5.2.1.8" evidence="2"/>
<dbReference type="Proteomes" id="UP001281410">
    <property type="component" value="Unassembled WGS sequence"/>
</dbReference>
<organism evidence="4 5">
    <name type="scientific">Dipteronia sinensis</name>
    <dbReference type="NCBI Taxonomy" id="43782"/>
    <lineage>
        <taxon>Eukaryota</taxon>
        <taxon>Viridiplantae</taxon>
        <taxon>Streptophyta</taxon>
        <taxon>Embryophyta</taxon>
        <taxon>Tracheophyta</taxon>
        <taxon>Spermatophyta</taxon>
        <taxon>Magnoliopsida</taxon>
        <taxon>eudicotyledons</taxon>
        <taxon>Gunneridae</taxon>
        <taxon>Pentapetalae</taxon>
        <taxon>rosids</taxon>
        <taxon>malvids</taxon>
        <taxon>Sapindales</taxon>
        <taxon>Sapindaceae</taxon>
        <taxon>Hippocastanoideae</taxon>
        <taxon>Acereae</taxon>
        <taxon>Dipteronia</taxon>
    </lineage>
</organism>
<dbReference type="PRINTS" id="PR00153">
    <property type="entry name" value="CSAPPISMRASE"/>
</dbReference>
<evidence type="ECO:0000256" key="2">
    <source>
        <dbReference type="RuleBase" id="RU363019"/>
    </source>
</evidence>
<name>A0AAE0ARE8_9ROSI</name>
<dbReference type="AlphaFoldDB" id="A0AAE0ARE8"/>
<evidence type="ECO:0000259" key="3">
    <source>
        <dbReference type="PROSITE" id="PS50072"/>
    </source>
</evidence>
<dbReference type="GO" id="GO:0016018">
    <property type="term" value="F:cyclosporin A binding"/>
    <property type="evidence" value="ECO:0007669"/>
    <property type="project" value="TreeGrafter"/>
</dbReference>
<evidence type="ECO:0000313" key="5">
    <source>
        <dbReference type="Proteomes" id="UP001281410"/>
    </source>
</evidence>
<feature type="domain" description="PPIase cyclophilin-type" evidence="3">
    <location>
        <begin position="8"/>
        <end position="111"/>
    </location>
</feature>
<dbReference type="Pfam" id="PF00160">
    <property type="entry name" value="Pro_isomerase"/>
    <property type="match status" value="1"/>
</dbReference>
<dbReference type="EMBL" id="JANJYJ010000003">
    <property type="protein sequence ID" value="KAK3222663.1"/>
    <property type="molecule type" value="Genomic_DNA"/>
</dbReference>
<protein>
    <recommendedName>
        <fullName evidence="2">Peptidyl-prolyl cis-trans isomerase</fullName>
        <shortName evidence="2">PPIase</shortName>
        <ecNumber evidence="2">5.2.1.8</ecNumber>
    </recommendedName>
</protein>
<comment type="caution">
    <text evidence="4">The sequence shown here is derived from an EMBL/GenBank/DDBJ whole genome shotgun (WGS) entry which is preliminary data.</text>
</comment>
<dbReference type="PANTHER" id="PTHR11071:SF561">
    <property type="entry name" value="PEPTIDYL-PROLYL CIS-TRANS ISOMERASE D-RELATED"/>
    <property type="match status" value="1"/>
</dbReference>
<comment type="catalytic activity">
    <reaction evidence="2">
        <text>[protein]-peptidylproline (omega=180) = [protein]-peptidylproline (omega=0)</text>
        <dbReference type="Rhea" id="RHEA:16237"/>
        <dbReference type="Rhea" id="RHEA-COMP:10747"/>
        <dbReference type="Rhea" id="RHEA-COMP:10748"/>
        <dbReference type="ChEBI" id="CHEBI:83833"/>
        <dbReference type="ChEBI" id="CHEBI:83834"/>
        <dbReference type="EC" id="5.2.1.8"/>
    </reaction>
</comment>
<dbReference type="SUPFAM" id="SSF50891">
    <property type="entry name" value="Cyclophilin-like"/>
    <property type="match status" value="1"/>
</dbReference>
<evidence type="ECO:0000313" key="4">
    <source>
        <dbReference type="EMBL" id="KAK3222663.1"/>
    </source>
</evidence>
<gene>
    <name evidence="4" type="ORF">Dsin_009688</name>
</gene>